<name>A0A1H1TWA6_9ACTN</name>
<reference evidence="1 2" key="1">
    <citation type="submission" date="2016-10" db="EMBL/GenBank/DDBJ databases">
        <authorList>
            <person name="de Groot N.N."/>
        </authorList>
    </citation>
    <scope>NUCLEOTIDE SEQUENCE [LARGE SCALE GENOMIC DNA]</scope>
    <source>
        <strain evidence="1 2">DSM 43941</strain>
    </source>
</reference>
<keyword evidence="2" id="KW-1185">Reference proteome</keyword>
<organism evidence="1 2">
    <name type="scientific">Actinoplanes derwentensis</name>
    <dbReference type="NCBI Taxonomy" id="113562"/>
    <lineage>
        <taxon>Bacteria</taxon>
        <taxon>Bacillati</taxon>
        <taxon>Actinomycetota</taxon>
        <taxon>Actinomycetes</taxon>
        <taxon>Micromonosporales</taxon>
        <taxon>Micromonosporaceae</taxon>
        <taxon>Actinoplanes</taxon>
    </lineage>
</organism>
<dbReference type="Proteomes" id="UP000198688">
    <property type="component" value="Chromosome I"/>
</dbReference>
<sequence length="101" mass="10653">MLPDVAALIDQLPASADDLSRLAGTRPDLFRPHQEQVVASALDRLEPLVFDDLCVLFSGASDRCVQILTARLPSYPASLVLAAIGTPAALTAIAADVRTGR</sequence>
<dbReference type="EMBL" id="LT629758">
    <property type="protein sequence ID" value="SDS64186.1"/>
    <property type="molecule type" value="Genomic_DNA"/>
</dbReference>
<evidence type="ECO:0000313" key="2">
    <source>
        <dbReference type="Proteomes" id="UP000198688"/>
    </source>
</evidence>
<dbReference type="STRING" id="113562.SAMN04489716_1254"/>
<dbReference type="RefSeq" id="WP_092542427.1">
    <property type="nucleotide sequence ID" value="NZ_BOMJ01000020.1"/>
</dbReference>
<dbReference type="OrthoDB" id="3344215at2"/>
<protein>
    <submittedName>
        <fullName evidence="1">Uncharacterized protein</fullName>
    </submittedName>
</protein>
<gene>
    <name evidence="1" type="ORF">SAMN04489716_1254</name>
</gene>
<dbReference type="AlphaFoldDB" id="A0A1H1TWA6"/>
<proteinExistence type="predicted"/>
<evidence type="ECO:0000313" key="1">
    <source>
        <dbReference type="EMBL" id="SDS64186.1"/>
    </source>
</evidence>
<accession>A0A1H1TWA6</accession>